<dbReference type="PANTHER" id="PTHR23282:SF101">
    <property type="entry name" value="MAM DOMAIN-CONTAINING PROTEIN"/>
    <property type="match status" value="1"/>
</dbReference>
<dbReference type="SUPFAM" id="SSF49899">
    <property type="entry name" value="Concanavalin A-like lectins/glucanases"/>
    <property type="match status" value="5"/>
</dbReference>
<keyword evidence="2" id="KW-0472">Membrane</keyword>
<dbReference type="SMART" id="SM00137">
    <property type="entry name" value="MAM"/>
    <property type="match status" value="3"/>
</dbReference>
<proteinExistence type="predicted"/>
<evidence type="ECO:0000256" key="1">
    <source>
        <dbReference type="SAM" id="MobiDB-lite"/>
    </source>
</evidence>
<gene>
    <name evidence="4" type="ORF">MEDL_40760</name>
</gene>
<dbReference type="GO" id="GO:0016020">
    <property type="term" value="C:membrane"/>
    <property type="evidence" value="ECO:0007669"/>
    <property type="project" value="InterPro"/>
</dbReference>
<feature type="domain" description="MAM" evidence="3">
    <location>
        <begin position="863"/>
        <end position="1059"/>
    </location>
</feature>
<evidence type="ECO:0000259" key="3">
    <source>
        <dbReference type="PROSITE" id="PS50060"/>
    </source>
</evidence>
<dbReference type="Pfam" id="PF00629">
    <property type="entry name" value="MAM"/>
    <property type="match status" value="5"/>
</dbReference>
<dbReference type="InterPro" id="IPR013320">
    <property type="entry name" value="ConA-like_dom_sf"/>
</dbReference>
<dbReference type="Proteomes" id="UP000683360">
    <property type="component" value="Unassembled WGS sequence"/>
</dbReference>
<dbReference type="Gene3D" id="2.60.120.200">
    <property type="match status" value="5"/>
</dbReference>
<dbReference type="OrthoDB" id="6102619at2759"/>
<feature type="domain" description="MAM" evidence="3">
    <location>
        <begin position="94"/>
        <end position="258"/>
    </location>
</feature>
<feature type="region of interest" description="Disordered" evidence="1">
    <location>
        <begin position="1379"/>
        <end position="1424"/>
    </location>
</feature>
<evidence type="ECO:0000313" key="5">
    <source>
        <dbReference type="Proteomes" id="UP000683360"/>
    </source>
</evidence>
<comment type="caution">
    <text evidence="4">The sequence shown here is derived from an EMBL/GenBank/DDBJ whole genome shotgun (WGS) entry which is preliminary data.</text>
</comment>
<feature type="compositionally biased region" description="Basic and acidic residues" evidence="1">
    <location>
        <begin position="1405"/>
        <end position="1424"/>
    </location>
</feature>
<keyword evidence="5" id="KW-1185">Reference proteome</keyword>
<feature type="compositionally biased region" description="Polar residues" evidence="1">
    <location>
        <begin position="541"/>
        <end position="580"/>
    </location>
</feature>
<dbReference type="EMBL" id="CAJPWZ010001973">
    <property type="protein sequence ID" value="CAG2227768.1"/>
    <property type="molecule type" value="Genomic_DNA"/>
</dbReference>
<feature type="region of interest" description="Disordered" evidence="1">
    <location>
        <begin position="541"/>
        <end position="611"/>
    </location>
</feature>
<name>A0A8S3T8Q8_MYTED</name>
<accession>A0A8S3T8Q8</accession>
<feature type="transmembrane region" description="Helical" evidence="2">
    <location>
        <begin position="1462"/>
        <end position="1483"/>
    </location>
</feature>
<evidence type="ECO:0000313" key="4">
    <source>
        <dbReference type="EMBL" id="CAG2227768.1"/>
    </source>
</evidence>
<feature type="compositionally biased region" description="Polar residues" evidence="1">
    <location>
        <begin position="1379"/>
        <end position="1393"/>
    </location>
</feature>
<dbReference type="InterPro" id="IPR051560">
    <property type="entry name" value="MAM_domain-containing"/>
</dbReference>
<keyword evidence="2" id="KW-1133">Transmembrane helix</keyword>
<dbReference type="InterPro" id="IPR000998">
    <property type="entry name" value="MAM_dom"/>
</dbReference>
<feature type="domain" description="MAM" evidence="3">
    <location>
        <begin position="1"/>
        <end position="76"/>
    </location>
</feature>
<keyword evidence="2" id="KW-0812">Transmembrane</keyword>
<protein>
    <recommendedName>
        <fullName evidence="3">MAM domain-containing protein</fullName>
    </recommendedName>
</protein>
<organism evidence="4 5">
    <name type="scientific">Mytilus edulis</name>
    <name type="common">Blue mussel</name>
    <dbReference type="NCBI Taxonomy" id="6550"/>
    <lineage>
        <taxon>Eukaryota</taxon>
        <taxon>Metazoa</taxon>
        <taxon>Spiralia</taxon>
        <taxon>Lophotrochozoa</taxon>
        <taxon>Mollusca</taxon>
        <taxon>Bivalvia</taxon>
        <taxon>Autobranchia</taxon>
        <taxon>Pteriomorphia</taxon>
        <taxon>Mytilida</taxon>
        <taxon>Mytiloidea</taxon>
        <taxon>Mytilidae</taxon>
        <taxon>Mytilinae</taxon>
        <taxon>Mytilus</taxon>
    </lineage>
</organism>
<feature type="compositionally biased region" description="Basic and acidic residues" evidence="1">
    <location>
        <begin position="592"/>
        <end position="610"/>
    </location>
</feature>
<reference evidence="4" key="1">
    <citation type="submission" date="2021-03" db="EMBL/GenBank/DDBJ databases">
        <authorList>
            <person name="Bekaert M."/>
        </authorList>
    </citation>
    <scope>NUCLEOTIDE SEQUENCE</scope>
</reference>
<dbReference type="CDD" id="cd06263">
    <property type="entry name" value="MAM"/>
    <property type="match status" value="2"/>
</dbReference>
<dbReference type="PROSITE" id="PS50060">
    <property type="entry name" value="MAM_2"/>
    <property type="match status" value="5"/>
</dbReference>
<feature type="domain" description="MAM" evidence="3">
    <location>
        <begin position="1099"/>
        <end position="1233"/>
    </location>
</feature>
<evidence type="ECO:0000256" key="2">
    <source>
        <dbReference type="SAM" id="Phobius"/>
    </source>
</evidence>
<feature type="domain" description="MAM" evidence="3">
    <location>
        <begin position="764"/>
        <end position="845"/>
    </location>
</feature>
<dbReference type="PANTHER" id="PTHR23282">
    <property type="entry name" value="APICAL ENDOSOMAL GLYCOPROTEIN PRECURSOR"/>
    <property type="match status" value="1"/>
</dbReference>
<sequence>MNGNGIGNLKVYLVSKGTRQSLWQKSGRQSPDWLLATIPISPGSYQIEFEATAKYHYGSDLAIDDISLTKASPSSLWTTTTTSPSTVTVASLPIHCNFEDGLCGFHTDNKKFPSVSWSRKSGTESLGSHIYLRGDNTTGTGSYLSLTIDEETALSGDKANLYLPAIRTRNMTCLTFAYSLPSHTSGSLQVFETDTKTGTATLIRQVSDYHGPNWKSTFVQFLPSADPLEIVMEGSYTGEPGCIVTIDDIHLEEGICDGYVQTTTTTTTTTTRPTTPTLPAMAIRETSSCQSEPGDLLRELSCDFTSDLCSYSKIDSLLSIGKGSTEQVAIVGLQKFQKEMIQYQILFSANKRTSLSYVGIDDIHIYELSEVTTSSAVTNTAFITNLTSPSSKDTRTSTRMLLTERSTKRITIPTTVQKTYASTDLKLTENKTSPTGNTIASSTLQATLTSTKNTELMTTSSKLETNRSTKKMPLSTMEHQTHISTELKFTKNNHSSTEYPSSPSILQSTIISTPSSVSTNAVVPKSTTPTTIMMSNLKTSHTGQTTTLDTKTPSKHTNVQQTNFLTTPSHTEKNTPSTLYSTSSKHVTKKKTTTDAKKTTLNKHDSKTTDHSTTPYIIQVTKKTFTTKKNKATKSEAEKSEHISKGAQAGIGITVALLGVGLVVAVLFIMKKKISTIDQGIKLNKNEIQLESKYTRTETYINGDTKCVIENGVSQANNQTAWTSTEPLSSNGSYALIYGRRSRNSSCSALIQSPSFHMTENSILSFWYHMNGNGIGSLNVYLVSKHTRLRIWQKTRRQSPDWLLANIPVSPGVSKIEFEATAKYHYGSDLAIDDIALTTASPSSLWTTTTSSPTTVTVASLPIHCNFEDGLCGFHTDNKKFSSVSWSRKSGTESLGSDIYLRGDNTTDTGSYLSLTIDEETALSGDKANLYLPAIRTRNMTCLTFAYSLPGHTSGSLQVLRRIRIRIVIEGSYTGEPGCIVNIDDIHLEEGICKYKCYKKRNDLKITNGTMKLVYYIELRYMSKVSGLLKIVIEGSYTGEPGCIVNIDDIHLEEGICDGYIQSTTTTTTTRPTTPTLPAMSIRETSSCQSEHGDLLRELSCDFTSDLCSYRKIDSPVHWQRKQGAGGSWFLKIPERNDTRSGYYLTLNMSTWKVHHGEGILKTPEISIPSICIEFWYSMPGTTSGIKVEIETSWGHVETIWQKKEKFNYGKWSKQALILFSANKSTSLSYVGIDDIHIYGKSEVTTSSAITNTAFITNLTSPSSKDAGLVTSTKMLLTERATKQITIPTTVQKTYASTDLKFTENKTSPTEHTIASSTLQTTLISTPSSVSTNAVVPKSTTPTTIMMSNLKTSHTGQTTTLDTKTPSKYTNVQQTNFLTTPSHTEKNTPSTLYSTSSKHVTKKKTTTDAKKTTLNKHDSKKTDHSTTPYIIQVTKKTFTTKKNKATKSEAEKSEHISKGAQAGIGITVALLGVGLVVAVLFIMKKKISTIDQGIKLNKNEIQLESKYTRTETYINGDTQCVIENSVSQANNQTAWTSTEPLCKQ</sequence>